<evidence type="ECO:0000256" key="2">
    <source>
        <dbReference type="ARBA" id="ARBA00022448"/>
    </source>
</evidence>
<dbReference type="GO" id="GO:0008076">
    <property type="term" value="C:voltage-gated potassium channel complex"/>
    <property type="evidence" value="ECO:0007669"/>
    <property type="project" value="InterPro"/>
</dbReference>
<dbReference type="RefSeq" id="WP_251908841.1">
    <property type="nucleotide sequence ID" value="NZ_JAMRXG010000001.1"/>
</dbReference>
<sequence length="154" mass="16554">MLDTLDRSPLTRARTSVYVGVSSLLILFLCGLAMFDAEYGAEGANVRDHGDALRWTAVSVTTVGYGDCYPVTTEGRLVALVPMTFGIGLISFAIGTTTSWVIDQLKAVEKSTERTDLEVGRLLEEIRALRAEVAALNGTTSAVSESSGDERKFT</sequence>
<evidence type="ECO:0000256" key="8">
    <source>
        <dbReference type="SAM" id="Phobius"/>
    </source>
</evidence>
<keyword evidence="2" id="KW-0813">Transport</keyword>
<dbReference type="Gene3D" id="1.20.5.110">
    <property type="match status" value="1"/>
</dbReference>
<name>A0A9X2E332_9NOCA</name>
<keyword evidence="7" id="KW-0407">Ion channel</keyword>
<comment type="subcellular location">
    <subcellularLocation>
        <location evidence="1">Membrane</location>
        <topology evidence="1">Multi-pass membrane protein</topology>
    </subcellularLocation>
</comment>
<dbReference type="PANTHER" id="PTHR11537">
    <property type="entry name" value="VOLTAGE-GATED POTASSIUM CHANNEL"/>
    <property type="match status" value="1"/>
</dbReference>
<evidence type="ECO:0000313" key="10">
    <source>
        <dbReference type="EMBL" id="MCM6771960.1"/>
    </source>
</evidence>
<evidence type="ECO:0000256" key="5">
    <source>
        <dbReference type="ARBA" id="ARBA00023065"/>
    </source>
</evidence>
<dbReference type="Proteomes" id="UP001139157">
    <property type="component" value="Unassembled WGS sequence"/>
</dbReference>
<keyword evidence="6 8" id="KW-0472">Membrane</keyword>
<keyword evidence="4 8" id="KW-1133">Transmembrane helix</keyword>
<dbReference type="InterPro" id="IPR013099">
    <property type="entry name" value="K_chnl_dom"/>
</dbReference>
<protein>
    <submittedName>
        <fullName evidence="10">Ion channel</fullName>
    </submittedName>
</protein>
<evidence type="ECO:0000313" key="11">
    <source>
        <dbReference type="Proteomes" id="UP001139157"/>
    </source>
</evidence>
<dbReference type="AlphaFoldDB" id="A0A9X2E332"/>
<evidence type="ECO:0000256" key="3">
    <source>
        <dbReference type="ARBA" id="ARBA00022692"/>
    </source>
</evidence>
<dbReference type="Gene3D" id="1.10.287.70">
    <property type="match status" value="1"/>
</dbReference>
<keyword evidence="11" id="KW-1185">Reference proteome</keyword>
<dbReference type="PANTHER" id="PTHR11537:SF254">
    <property type="entry name" value="POTASSIUM VOLTAGE-GATED CHANNEL PROTEIN SHAB"/>
    <property type="match status" value="1"/>
</dbReference>
<evidence type="ECO:0000256" key="4">
    <source>
        <dbReference type="ARBA" id="ARBA00022989"/>
    </source>
</evidence>
<feature type="transmembrane region" description="Helical" evidence="8">
    <location>
        <begin position="79"/>
        <end position="102"/>
    </location>
</feature>
<gene>
    <name evidence="10" type="ORF">NDR86_00565</name>
</gene>
<dbReference type="GO" id="GO:0005249">
    <property type="term" value="F:voltage-gated potassium channel activity"/>
    <property type="evidence" value="ECO:0007669"/>
    <property type="project" value="InterPro"/>
</dbReference>
<reference evidence="10" key="1">
    <citation type="submission" date="2022-06" db="EMBL/GenBank/DDBJ databases">
        <title>Novel species in genus nocardia.</title>
        <authorList>
            <person name="Li F."/>
        </authorList>
    </citation>
    <scope>NUCLEOTIDE SEQUENCE</scope>
    <source>
        <strain evidence="10">CDC141</strain>
    </source>
</reference>
<dbReference type="GO" id="GO:0001508">
    <property type="term" value="P:action potential"/>
    <property type="evidence" value="ECO:0007669"/>
    <property type="project" value="TreeGrafter"/>
</dbReference>
<accession>A0A9X2E332</accession>
<evidence type="ECO:0000256" key="6">
    <source>
        <dbReference type="ARBA" id="ARBA00023136"/>
    </source>
</evidence>
<proteinExistence type="predicted"/>
<organism evidence="10 11">
    <name type="scientific">Nocardia pulmonis</name>
    <dbReference type="NCBI Taxonomy" id="2951408"/>
    <lineage>
        <taxon>Bacteria</taxon>
        <taxon>Bacillati</taxon>
        <taxon>Actinomycetota</taxon>
        <taxon>Actinomycetes</taxon>
        <taxon>Mycobacteriales</taxon>
        <taxon>Nocardiaceae</taxon>
        <taxon>Nocardia</taxon>
    </lineage>
</organism>
<comment type="caution">
    <text evidence="10">The sequence shown here is derived from an EMBL/GenBank/DDBJ whole genome shotgun (WGS) entry which is preliminary data.</text>
</comment>
<evidence type="ECO:0000256" key="7">
    <source>
        <dbReference type="ARBA" id="ARBA00023303"/>
    </source>
</evidence>
<dbReference type="EMBL" id="JAMRXG010000001">
    <property type="protein sequence ID" value="MCM6771960.1"/>
    <property type="molecule type" value="Genomic_DNA"/>
</dbReference>
<dbReference type="InterPro" id="IPR028325">
    <property type="entry name" value="VG_K_chnl"/>
</dbReference>
<evidence type="ECO:0000259" key="9">
    <source>
        <dbReference type="Pfam" id="PF07885"/>
    </source>
</evidence>
<dbReference type="SUPFAM" id="SSF81324">
    <property type="entry name" value="Voltage-gated potassium channels"/>
    <property type="match status" value="1"/>
</dbReference>
<keyword evidence="5" id="KW-0406">Ion transport</keyword>
<evidence type="ECO:0000256" key="1">
    <source>
        <dbReference type="ARBA" id="ARBA00004141"/>
    </source>
</evidence>
<keyword evidence="3 8" id="KW-0812">Transmembrane</keyword>
<dbReference type="Pfam" id="PF07885">
    <property type="entry name" value="Ion_trans_2"/>
    <property type="match status" value="1"/>
</dbReference>
<feature type="transmembrane region" description="Helical" evidence="8">
    <location>
        <begin position="17"/>
        <end position="35"/>
    </location>
</feature>
<feature type="domain" description="Potassium channel" evidence="9">
    <location>
        <begin position="28"/>
        <end position="101"/>
    </location>
</feature>